<keyword evidence="1" id="KW-1133">Transmembrane helix</keyword>
<dbReference type="EMBL" id="BJVJ01000022">
    <property type="protein sequence ID" value="GEL23668.1"/>
    <property type="molecule type" value="Genomic_DNA"/>
</dbReference>
<evidence type="ECO:0000313" key="4">
    <source>
        <dbReference type="Proteomes" id="UP000321685"/>
    </source>
</evidence>
<dbReference type="InterPro" id="IPR051604">
    <property type="entry name" value="Ergot_Alk_Oxidoreductase"/>
</dbReference>
<proteinExistence type="predicted"/>
<dbReference type="Pfam" id="PF05368">
    <property type="entry name" value="NmrA"/>
    <property type="match status" value="1"/>
</dbReference>
<dbReference type="InterPro" id="IPR036291">
    <property type="entry name" value="NAD(P)-bd_dom_sf"/>
</dbReference>
<gene>
    <name evidence="3" type="ORF">PSU4_26220</name>
</gene>
<dbReference type="RefSeq" id="WP_222596245.1">
    <property type="nucleotide sequence ID" value="NZ_BJVJ01000022.1"/>
</dbReference>
<dbReference type="Gene3D" id="3.90.25.10">
    <property type="entry name" value="UDP-galactose 4-epimerase, domain 1"/>
    <property type="match status" value="1"/>
</dbReference>
<accession>A0A511DKU4</accession>
<dbReference type="PANTHER" id="PTHR43162">
    <property type="match status" value="1"/>
</dbReference>
<dbReference type="Gene3D" id="3.40.50.720">
    <property type="entry name" value="NAD(P)-binding Rossmann-like Domain"/>
    <property type="match status" value="1"/>
</dbReference>
<evidence type="ECO:0000313" key="3">
    <source>
        <dbReference type="EMBL" id="GEL23668.1"/>
    </source>
</evidence>
<protein>
    <recommendedName>
        <fullName evidence="2">NmrA-like domain-containing protein</fullName>
    </recommendedName>
</protein>
<comment type="caution">
    <text evidence="3">The sequence shown here is derived from an EMBL/GenBank/DDBJ whole genome shotgun (WGS) entry which is preliminary data.</text>
</comment>
<dbReference type="PANTHER" id="PTHR43162:SF1">
    <property type="entry name" value="PRESTALK A DIFFERENTIATION PROTEIN A"/>
    <property type="match status" value="1"/>
</dbReference>
<dbReference type="InterPro" id="IPR008030">
    <property type="entry name" value="NmrA-like"/>
</dbReference>
<feature type="domain" description="NmrA-like" evidence="2">
    <location>
        <begin position="11"/>
        <end position="237"/>
    </location>
</feature>
<sequence length="286" mass="30628">MRDRIDGGRRMILVTAAGGMTGLAVTAALRRRGLPVRALVRGRRAAAELAALGAEVVVGSLRDDDATMAALRGCGAVYLIWPNFDADEFAGATRLARQACEAGVGRLVYHSVLRPQLERMPHHWQKLRVEEFLDALDVDRRVVQPCAYLDNIGGQLDAVRRTGRFTSPWGVGARLSYVDLRDVADAAAVLLTTDGLGGGTFELCGPQALDADDVAAALVRRLGRAVRAVDAPPAAAADHAGRCLALMSDHYREFGFTGTPFVLEALLGRPARTLDDYLVTLADRAG</sequence>
<dbReference type="Proteomes" id="UP000321685">
    <property type="component" value="Unassembled WGS sequence"/>
</dbReference>
<dbReference type="SUPFAM" id="SSF51735">
    <property type="entry name" value="NAD(P)-binding Rossmann-fold domains"/>
    <property type="match status" value="1"/>
</dbReference>
<keyword evidence="4" id="KW-1185">Reference proteome</keyword>
<keyword evidence="1" id="KW-0472">Membrane</keyword>
<name>A0A511DKU4_9PSEU</name>
<feature type="transmembrane region" description="Helical" evidence="1">
    <location>
        <begin position="12"/>
        <end position="29"/>
    </location>
</feature>
<dbReference type="AlphaFoldDB" id="A0A511DKU4"/>
<organism evidence="3 4">
    <name type="scientific">Pseudonocardia sulfidoxydans NBRC 16205</name>
    <dbReference type="NCBI Taxonomy" id="1223511"/>
    <lineage>
        <taxon>Bacteria</taxon>
        <taxon>Bacillati</taxon>
        <taxon>Actinomycetota</taxon>
        <taxon>Actinomycetes</taxon>
        <taxon>Pseudonocardiales</taxon>
        <taxon>Pseudonocardiaceae</taxon>
        <taxon>Pseudonocardia</taxon>
    </lineage>
</organism>
<reference evidence="3 4" key="1">
    <citation type="submission" date="2019-07" db="EMBL/GenBank/DDBJ databases">
        <title>Whole genome shotgun sequence of Pseudonocardia sulfidoxydans NBRC 16205.</title>
        <authorList>
            <person name="Hosoyama A."/>
            <person name="Uohara A."/>
            <person name="Ohji S."/>
            <person name="Ichikawa N."/>
        </authorList>
    </citation>
    <scope>NUCLEOTIDE SEQUENCE [LARGE SCALE GENOMIC DNA]</scope>
    <source>
        <strain evidence="3 4">NBRC 16205</strain>
    </source>
</reference>
<evidence type="ECO:0000259" key="2">
    <source>
        <dbReference type="Pfam" id="PF05368"/>
    </source>
</evidence>
<keyword evidence="1" id="KW-0812">Transmembrane</keyword>
<evidence type="ECO:0000256" key="1">
    <source>
        <dbReference type="SAM" id="Phobius"/>
    </source>
</evidence>